<dbReference type="PANTHER" id="PTHR30137">
    <property type="entry name" value="LUCIFERASE-LIKE MONOOXYGENASE"/>
    <property type="match status" value="1"/>
</dbReference>
<dbReference type="Proteomes" id="UP001162834">
    <property type="component" value="Chromosome"/>
</dbReference>
<evidence type="ECO:0000313" key="3">
    <source>
        <dbReference type="Proteomes" id="UP001162834"/>
    </source>
</evidence>
<feature type="domain" description="Luciferase-like" evidence="1">
    <location>
        <begin position="1"/>
        <end position="380"/>
    </location>
</feature>
<dbReference type="InterPro" id="IPR036661">
    <property type="entry name" value="Luciferase-like_sf"/>
</dbReference>
<dbReference type="PANTHER" id="PTHR30137:SF6">
    <property type="entry name" value="LUCIFERASE-LIKE MONOOXYGENASE"/>
    <property type="match status" value="1"/>
</dbReference>
<name>A0A9E6Y3E9_9ACTN</name>
<gene>
    <name evidence="2" type="ORF">DSM104329_05413</name>
</gene>
<dbReference type="SUPFAM" id="SSF51679">
    <property type="entry name" value="Bacterial luciferase-like"/>
    <property type="match status" value="1"/>
</dbReference>
<dbReference type="KEGG" id="sbae:DSM104329_05413"/>
<dbReference type="RefSeq" id="WP_259312992.1">
    <property type="nucleotide sequence ID" value="NZ_CP087164.1"/>
</dbReference>
<dbReference type="GO" id="GO:0016705">
    <property type="term" value="F:oxidoreductase activity, acting on paired donors, with incorporation or reduction of molecular oxygen"/>
    <property type="evidence" value="ECO:0007669"/>
    <property type="project" value="InterPro"/>
</dbReference>
<dbReference type="EMBL" id="CP087164">
    <property type="protein sequence ID" value="UGS38981.1"/>
    <property type="molecule type" value="Genomic_DNA"/>
</dbReference>
<sequence>MKFNLFMLPTIPGSLADRERLRPIARNSDRWQMMLHEVRELAILADELGFDSVGTTEHHFHSEGLEVSVAPLLLYADLAVRTKRIKFMPNSIVLPGNDPIRVAEQMAYLDHLTKGRFLASFARGYQSRWVNILGQQIGVEAATMDGSDVDKHNRAVHEEYLDIIIKAWTEDLLRYKGRFYEVPSPYEKGISPKQWPVSELTAKYGAPGEIGEDGYLRGVSVCPAPYQRPHPPLFQAFGMSGSTMTYTAERDIIPMILTSYPDNFRALCETYRDHAALHGRELRLGESVGAMRSITIHPDRQRALQLVEDGGYFVFDLYFGGFGFWDAFRMPGDEERWPKGKSLIPKSEWTMDRFTRSKYAIAGTPDEVKRDVEALHRVHADGQLDWLTLLFDQGVMSLDDAKQQLEWFAEHIISEFGETGPDADEPAAAVAAR</sequence>
<dbReference type="AlphaFoldDB" id="A0A9E6Y3E9"/>
<dbReference type="GO" id="GO:0005829">
    <property type="term" value="C:cytosol"/>
    <property type="evidence" value="ECO:0007669"/>
    <property type="project" value="TreeGrafter"/>
</dbReference>
<reference evidence="2" key="1">
    <citation type="journal article" date="2022" name="Int. J. Syst. Evol. Microbiol.">
        <title>Pseudomonas aegrilactucae sp. nov. and Pseudomonas morbosilactucae sp. nov., pathogens causing bacterial rot of lettuce in Japan.</title>
        <authorList>
            <person name="Sawada H."/>
            <person name="Fujikawa T."/>
            <person name="Satou M."/>
        </authorList>
    </citation>
    <scope>NUCLEOTIDE SEQUENCE</scope>
    <source>
        <strain evidence="2">0166_1</strain>
    </source>
</reference>
<accession>A0A9E6Y3E9</accession>
<keyword evidence="3" id="KW-1185">Reference proteome</keyword>
<protein>
    <recommendedName>
        <fullName evidence="1">Luciferase-like domain-containing protein</fullName>
    </recommendedName>
</protein>
<dbReference type="Gene3D" id="3.20.20.30">
    <property type="entry name" value="Luciferase-like domain"/>
    <property type="match status" value="1"/>
</dbReference>
<dbReference type="InterPro" id="IPR011251">
    <property type="entry name" value="Luciferase-like_dom"/>
</dbReference>
<dbReference type="InterPro" id="IPR050766">
    <property type="entry name" value="Bact_Lucif_Oxidored"/>
</dbReference>
<proteinExistence type="predicted"/>
<dbReference type="Pfam" id="PF00296">
    <property type="entry name" value="Bac_luciferase"/>
    <property type="match status" value="1"/>
</dbReference>
<organism evidence="2 3">
    <name type="scientific">Capillimicrobium parvum</name>
    <dbReference type="NCBI Taxonomy" id="2884022"/>
    <lineage>
        <taxon>Bacteria</taxon>
        <taxon>Bacillati</taxon>
        <taxon>Actinomycetota</taxon>
        <taxon>Thermoleophilia</taxon>
        <taxon>Solirubrobacterales</taxon>
        <taxon>Capillimicrobiaceae</taxon>
        <taxon>Capillimicrobium</taxon>
    </lineage>
</organism>
<evidence type="ECO:0000259" key="1">
    <source>
        <dbReference type="Pfam" id="PF00296"/>
    </source>
</evidence>
<evidence type="ECO:0000313" key="2">
    <source>
        <dbReference type="EMBL" id="UGS38981.1"/>
    </source>
</evidence>